<accession>A0A1H8YWI6</accession>
<feature type="compositionally biased region" description="Gly residues" evidence="1">
    <location>
        <begin position="93"/>
        <end position="106"/>
    </location>
</feature>
<dbReference type="AlphaFoldDB" id="A0A1H8YWI6"/>
<evidence type="ECO:0008006" key="5">
    <source>
        <dbReference type="Google" id="ProtNLM"/>
    </source>
</evidence>
<evidence type="ECO:0000313" key="3">
    <source>
        <dbReference type="EMBL" id="SER02636.1"/>
    </source>
</evidence>
<proteinExistence type="predicted"/>
<evidence type="ECO:0000313" key="2">
    <source>
        <dbReference type="EMBL" id="SEP56499.1"/>
    </source>
</evidence>
<sequence length="180" mass="18676">MRRGLVHAGAWVLATGSAVTLSWFGVHTVVSGTAYDLPRALPITSGTPAPSASRPEPETASTRRPRPSSTARSPGASRPSVSRGSGGVRRDAGPGGGATRAGGGSGNVESREVRGGRVAFDLGRDSAGLVSATPNPGWEMRVWQESGWIRVTFSRGEESSSVFCVWHGSRPQVTVDEHGG</sequence>
<keyword evidence="4" id="KW-1185">Reference proteome</keyword>
<evidence type="ECO:0000313" key="4">
    <source>
        <dbReference type="Proteomes" id="UP000199055"/>
    </source>
</evidence>
<dbReference type="RefSeq" id="WP_093654221.1">
    <property type="nucleotide sequence ID" value="NZ_FOET01000001.1"/>
</dbReference>
<feature type="region of interest" description="Disordered" evidence="1">
    <location>
        <begin position="39"/>
        <end position="112"/>
    </location>
</feature>
<evidence type="ECO:0000256" key="1">
    <source>
        <dbReference type="SAM" id="MobiDB-lite"/>
    </source>
</evidence>
<feature type="compositionally biased region" description="Low complexity" evidence="1">
    <location>
        <begin position="58"/>
        <end position="83"/>
    </location>
</feature>
<dbReference type="STRING" id="403935.SAMN05216481_101120"/>
<organism evidence="2 4">
    <name type="scientific">Streptomyces radiopugnans</name>
    <dbReference type="NCBI Taxonomy" id="403935"/>
    <lineage>
        <taxon>Bacteria</taxon>
        <taxon>Bacillati</taxon>
        <taxon>Actinomycetota</taxon>
        <taxon>Actinomycetes</taxon>
        <taxon>Kitasatosporales</taxon>
        <taxon>Streptomycetaceae</taxon>
        <taxon>Streptomyces</taxon>
    </lineage>
</organism>
<protein>
    <recommendedName>
        <fullName evidence="5">Secreted protein</fullName>
    </recommendedName>
</protein>
<dbReference type="EMBL" id="FOET01000029">
    <property type="protein sequence ID" value="SER02636.1"/>
    <property type="molecule type" value="Genomic_DNA"/>
</dbReference>
<name>A0A1H8YWI6_9ACTN</name>
<dbReference type="Proteomes" id="UP000199055">
    <property type="component" value="Unassembled WGS sequence"/>
</dbReference>
<gene>
    <name evidence="2" type="ORF">SAMN05216481_101120</name>
    <name evidence="3" type="ORF">SAMN05216481_12917</name>
</gene>
<reference evidence="2 4" key="1">
    <citation type="submission" date="2016-10" db="EMBL/GenBank/DDBJ databases">
        <authorList>
            <person name="de Groot N.N."/>
        </authorList>
    </citation>
    <scope>NUCLEOTIDE SEQUENCE [LARGE SCALE GENOMIC DNA]</scope>
    <source>
        <strain evidence="2 4">CGMCC 4.3519</strain>
    </source>
</reference>
<dbReference type="EMBL" id="FOET01000001">
    <property type="protein sequence ID" value="SEP56499.1"/>
    <property type="molecule type" value="Genomic_DNA"/>
</dbReference>